<proteinExistence type="predicted"/>
<evidence type="ECO:0008006" key="3">
    <source>
        <dbReference type="Google" id="ProtNLM"/>
    </source>
</evidence>
<gene>
    <name evidence="1" type="ORF">KDH_61360</name>
</gene>
<dbReference type="EMBL" id="BSRI01000002">
    <property type="protein sequence ID" value="GLV59309.1"/>
    <property type="molecule type" value="Genomic_DNA"/>
</dbReference>
<reference evidence="1 2" key="1">
    <citation type="submission" date="2023-02" db="EMBL/GenBank/DDBJ databases">
        <title>Dictyobacter halimunensis sp. nov., a new member of the class Ktedonobacteria from forest soil in a geothermal area.</title>
        <authorList>
            <person name="Rachmania M.K."/>
            <person name="Ningsih F."/>
            <person name="Sakai Y."/>
            <person name="Yabe S."/>
            <person name="Yokota A."/>
            <person name="Sjamsuridzal W."/>
        </authorList>
    </citation>
    <scope>NUCLEOTIDE SEQUENCE [LARGE SCALE GENOMIC DNA]</scope>
    <source>
        <strain evidence="1 2">S3.2.2.5</strain>
    </source>
</reference>
<evidence type="ECO:0000313" key="1">
    <source>
        <dbReference type="EMBL" id="GLV59309.1"/>
    </source>
</evidence>
<name>A0ABQ6FZQ1_9CHLR</name>
<comment type="caution">
    <text evidence="1">The sequence shown here is derived from an EMBL/GenBank/DDBJ whole genome shotgun (WGS) entry which is preliminary data.</text>
</comment>
<dbReference type="RefSeq" id="WP_338255896.1">
    <property type="nucleotide sequence ID" value="NZ_BSRI01000002.1"/>
</dbReference>
<sequence>MFKFKKNEVVTEQYLEEVSDEQLSQVAGGSLRTPVNLNSVVATVKNVANPVTQVVTTVTGNELEISPKTDINGADVTSVVSNLLP</sequence>
<protein>
    <recommendedName>
        <fullName evidence="3">Bacteriocin</fullName>
    </recommendedName>
</protein>
<accession>A0ABQ6FZQ1</accession>
<organism evidence="1 2">
    <name type="scientific">Dictyobacter halimunensis</name>
    <dbReference type="NCBI Taxonomy" id="3026934"/>
    <lineage>
        <taxon>Bacteria</taxon>
        <taxon>Bacillati</taxon>
        <taxon>Chloroflexota</taxon>
        <taxon>Ktedonobacteria</taxon>
        <taxon>Ktedonobacterales</taxon>
        <taxon>Dictyobacteraceae</taxon>
        <taxon>Dictyobacter</taxon>
    </lineage>
</organism>
<evidence type="ECO:0000313" key="2">
    <source>
        <dbReference type="Proteomes" id="UP001344906"/>
    </source>
</evidence>
<dbReference type="Proteomes" id="UP001344906">
    <property type="component" value="Unassembled WGS sequence"/>
</dbReference>
<keyword evidence="2" id="KW-1185">Reference proteome</keyword>